<accession>A0A126V0C0</accession>
<dbReference type="AlphaFoldDB" id="A0A126V0C0"/>
<proteinExistence type="predicted"/>
<dbReference type="KEGG" id="hat:RC74_11120"/>
<protein>
    <submittedName>
        <fullName evidence="1">Uncharacterized protein</fullName>
    </submittedName>
</protein>
<reference evidence="1 2" key="1">
    <citation type="submission" date="2016-02" db="EMBL/GenBank/DDBJ databases">
        <title>Complete genome sequence of Halocynthiibacter arcticus PAMC 20958t from arctic marine sediment.</title>
        <authorList>
            <person name="Lee Y.M."/>
            <person name="Baek K."/>
            <person name="Lee H.K."/>
            <person name="Shin S.C."/>
        </authorList>
    </citation>
    <scope>NUCLEOTIDE SEQUENCE [LARGE SCALE GENOMIC DNA]</scope>
    <source>
        <strain evidence="1">PAMC 20958</strain>
    </source>
</reference>
<organism evidence="1 2">
    <name type="scientific">Falsihalocynthiibacter arcticus</name>
    <dbReference type="NCBI Taxonomy" id="1579316"/>
    <lineage>
        <taxon>Bacteria</taxon>
        <taxon>Pseudomonadati</taxon>
        <taxon>Pseudomonadota</taxon>
        <taxon>Alphaproteobacteria</taxon>
        <taxon>Rhodobacterales</taxon>
        <taxon>Roseobacteraceae</taxon>
        <taxon>Falsihalocynthiibacter</taxon>
    </lineage>
</organism>
<gene>
    <name evidence="1" type="ORF">RC74_11120</name>
</gene>
<keyword evidence="2" id="KW-1185">Reference proteome</keyword>
<name>A0A126V0C0_9RHOB</name>
<evidence type="ECO:0000313" key="2">
    <source>
        <dbReference type="Proteomes" id="UP000070371"/>
    </source>
</evidence>
<evidence type="ECO:0000313" key="1">
    <source>
        <dbReference type="EMBL" id="AML51740.1"/>
    </source>
</evidence>
<sequence>MLRLHKNSETTLSAVVAFGPNVCTGYCLQMIFSHVLGSRSYVSGLLIDTRVVATLGLRSHRDLISGKAYDDHLGRQILGA</sequence>
<dbReference type="EMBL" id="CP014327">
    <property type="protein sequence ID" value="AML51740.1"/>
    <property type="molecule type" value="Genomic_DNA"/>
</dbReference>
<dbReference type="Proteomes" id="UP000070371">
    <property type="component" value="Chromosome"/>
</dbReference>